<evidence type="ECO:0000313" key="3">
    <source>
        <dbReference type="Proteomes" id="UP000198403"/>
    </source>
</evidence>
<dbReference type="Proteomes" id="UP000198403">
    <property type="component" value="Unassembled WGS sequence"/>
</dbReference>
<proteinExistence type="predicted"/>
<dbReference type="RefSeq" id="WP_141137429.1">
    <property type="nucleotide sequence ID" value="NZ_FZNO01000005.1"/>
</dbReference>
<accession>A0A238VX22</accession>
<dbReference type="EMBL" id="FZNO01000005">
    <property type="protein sequence ID" value="SNR38383.1"/>
    <property type="molecule type" value="Genomic_DNA"/>
</dbReference>
<dbReference type="PROSITE" id="PS51257">
    <property type="entry name" value="PROKAR_LIPOPROTEIN"/>
    <property type="match status" value="1"/>
</dbReference>
<feature type="region of interest" description="Disordered" evidence="1">
    <location>
        <begin position="134"/>
        <end position="168"/>
    </location>
</feature>
<name>A0A238VX22_9ACTN</name>
<sequence length="168" mass="17681">MARPSTEAVRPALGRTACVLGLIGFTVTGCAAPRACTQVMYEPGVTVDLGGLDIDLRTADARICLDAECTDVPVTVLMPAPTSAPSAEPTGPAQILPERASVEWQRPVPDQDRVEVSLVLTDRVSGGALYRGRTTTEPTVREPNGPGCGEIRTLPPLTARPDGYLLTT</sequence>
<gene>
    <name evidence="2" type="ORF">SAMN06272737_10581</name>
</gene>
<reference evidence="2 3" key="1">
    <citation type="submission" date="2017-06" db="EMBL/GenBank/DDBJ databases">
        <authorList>
            <person name="Kim H.J."/>
            <person name="Triplett B.A."/>
        </authorList>
    </citation>
    <scope>NUCLEOTIDE SEQUENCE [LARGE SCALE GENOMIC DNA]</scope>
    <source>
        <strain evidence="2 3">DSM 44272</strain>
    </source>
</reference>
<organism evidence="2 3">
    <name type="scientific">Blastococcus mobilis</name>
    <dbReference type="NCBI Taxonomy" id="1938746"/>
    <lineage>
        <taxon>Bacteria</taxon>
        <taxon>Bacillati</taxon>
        <taxon>Actinomycetota</taxon>
        <taxon>Actinomycetes</taxon>
        <taxon>Geodermatophilales</taxon>
        <taxon>Geodermatophilaceae</taxon>
        <taxon>Blastococcus</taxon>
    </lineage>
</organism>
<dbReference type="OrthoDB" id="34197at2"/>
<keyword evidence="3" id="KW-1185">Reference proteome</keyword>
<evidence type="ECO:0000256" key="1">
    <source>
        <dbReference type="SAM" id="MobiDB-lite"/>
    </source>
</evidence>
<evidence type="ECO:0008006" key="4">
    <source>
        <dbReference type="Google" id="ProtNLM"/>
    </source>
</evidence>
<evidence type="ECO:0000313" key="2">
    <source>
        <dbReference type="EMBL" id="SNR38383.1"/>
    </source>
</evidence>
<dbReference type="AlphaFoldDB" id="A0A238VX22"/>
<protein>
    <recommendedName>
        <fullName evidence="4">Lipoprotein</fullName>
    </recommendedName>
</protein>